<dbReference type="OrthoDB" id="7959977at2759"/>
<reference evidence="6" key="3">
    <citation type="submission" date="2015-06" db="UniProtKB">
        <authorList>
            <consortium name="EnsemblMetazoa"/>
        </authorList>
    </citation>
    <scope>IDENTIFICATION</scope>
</reference>
<dbReference type="EMBL" id="AMQM01006394">
    <property type="status" value="NOT_ANNOTATED_CDS"/>
    <property type="molecule type" value="Genomic_DNA"/>
</dbReference>
<keyword evidence="2" id="KW-0597">Phosphoprotein</keyword>
<keyword evidence="3" id="KW-0175">Coiled coil</keyword>
<evidence type="ECO:0000256" key="2">
    <source>
        <dbReference type="ARBA" id="ARBA00022553"/>
    </source>
</evidence>
<evidence type="ECO:0000256" key="1">
    <source>
        <dbReference type="ARBA" id="ARBA00006788"/>
    </source>
</evidence>
<dbReference type="KEGG" id="hro:HELRODRAFT_178324"/>
<feature type="compositionally biased region" description="Low complexity" evidence="4">
    <location>
        <begin position="39"/>
        <end position="60"/>
    </location>
</feature>
<reference evidence="7" key="1">
    <citation type="submission" date="2012-12" db="EMBL/GenBank/DDBJ databases">
        <authorList>
            <person name="Hellsten U."/>
            <person name="Grimwood J."/>
            <person name="Chapman J.A."/>
            <person name="Shapiro H."/>
            <person name="Aerts A."/>
            <person name="Otillar R.P."/>
            <person name="Terry A.Y."/>
            <person name="Boore J.L."/>
            <person name="Simakov O."/>
            <person name="Marletaz F."/>
            <person name="Cho S.-J."/>
            <person name="Edsinger-Gonzales E."/>
            <person name="Havlak P."/>
            <person name="Kuo D.-H."/>
            <person name="Larsson T."/>
            <person name="Lv J."/>
            <person name="Arendt D."/>
            <person name="Savage R."/>
            <person name="Osoegawa K."/>
            <person name="de Jong P."/>
            <person name="Lindberg D.R."/>
            <person name="Seaver E.C."/>
            <person name="Weisblat D.A."/>
            <person name="Putnam N.H."/>
            <person name="Grigoriev I.V."/>
            <person name="Rokhsar D.S."/>
        </authorList>
    </citation>
    <scope>NUCLEOTIDE SEQUENCE</scope>
</reference>
<keyword evidence="7" id="KW-1185">Reference proteome</keyword>
<dbReference type="AlphaFoldDB" id="T1FD28"/>
<reference evidence="5 7" key="2">
    <citation type="journal article" date="2013" name="Nature">
        <title>Insights into bilaterian evolution from three spiralian genomes.</title>
        <authorList>
            <person name="Simakov O."/>
            <person name="Marletaz F."/>
            <person name="Cho S.J."/>
            <person name="Edsinger-Gonzales E."/>
            <person name="Havlak P."/>
            <person name="Hellsten U."/>
            <person name="Kuo D.H."/>
            <person name="Larsson T."/>
            <person name="Lv J."/>
            <person name="Arendt D."/>
            <person name="Savage R."/>
            <person name="Osoegawa K."/>
            <person name="de Jong P."/>
            <person name="Grimwood J."/>
            <person name="Chapman J.A."/>
            <person name="Shapiro H."/>
            <person name="Aerts A."/>
            <person name="Otillar R.P."/>
            <person name="Terry A.Y."/>
            <person name="Boore J.L."/>
            <person name="Grigoriev I.V."/>
            <person name="Lindberg D.R."/>
            <person name="Seaver E.C."/>
            <person name="Weisblat D.A."/>
            <person name="Putnam N.H."/>
            <person name="Rokhsar D.S."/>
        </authorList>
    </citation>
    <scope>NUCLEOTIDE SEQUENCE</scope>
</reference>
<dbReference type="GeneID" id="20206727"/>
<dbReference type="PANTHER" id="PTHR12394:SF12">
    <property type="entry name" value="LD08195P"/>
    <property type="match status" value="1"/>
</dbReference>
<comment type="similarity">
    <text evidence="1">Belongs to the zygin family.</text>
</comment>
<proteinExistence type="inferred from homology"/>
<protein>
    <submittedName>
        <fullName evidence="5 6">Uncharacterized protein</fullName>
    </submittedName>
</protein>
<name>T1FD28_HELRO</name>
<dbReference type="CTD" id="20206727"/>
<dbReference type="EMBL" id="KB097417">
    <property type="protein sequence ID" value="ESN97205.1"/>
    <property type="molecule type" value="Genomic_DNA"/>
</dbReference>
<evidence type="ECO:0000256" key="4">
    <source>
        <dbReference type="SAM" id="MobiDB-lite"/>
    </source>
</evidence>
<dbReference type="InParanoid" id="T1FD28"/>
<dbReference type="Proteomes" id="UP000015101">
    <property type="component" value="Unassembled WGS sequence"/>
</dbReference>
<dbReference type="eggNOG" id="KOG3919">
    <property type="taxonomic scope" value="Eukaryota"/>
</dbReference>
<sequence>MDKSNMSELRFEAPLATFDMDEWNEFVDDQPASPCSAVSRMSEASSSVSSSPQNNKNNNSYATELDIGDNNSEDFENENLSGSLEDLVNTFDAKIIKCFKNYNEHSEIIAPIQIRSEDDILADNQ</sequence>
<organism evidence="6 7">
    <name type="scientific">Helobdella robusta</name>
    <name type="common">Californian leech</name>
    <dbReference type="NCBI Taxonomy" id="6412"/>
    <lineage>
        <taxon>Eukaryota</taxon>
        <taxon>Metazoa</taxon>
        <taxon>Spiralia</taxon>
        <taxon>Lophotrochozoa</taxon>
        <taxon>Annelida</taxon>
        <taxon>Clitellata</taxon>
        <taxon>Hirudinea</taxon>
        <taxon>Rhynchobdellida</taxon>
        <taxon>Glossiphoniidae</taxon>
        <taxon>Helobdella</taxon>
    </lineage>
</organism>
<dbReference type="PANTHER" id="PTHR12394">
    <property type="entry name" value="ZYGIN"/>
    <property type="match status" value="1"/>
</dbReference>
<dbReference type="EnsemblMetazoa" id="HelroT178324">
    <property type="protein sequence ID" value="HelroP178324"/>
    <property type="gene ID" value="HelroG178324"/>
</dbReference>
<dbReference type="HOGENOM" id="CLU_158858_0_0_1"/>
<evidence type="ECO:0000313" key="6">
    <source>
        <dbReference type="EnsemblMetazoa" id="HelroP178324"/>
    </source>
</evidence>
<dbReference type="OMA" id="IMNECHD"/>
<dbReference type="Pfam" id="PF07763">
    <property type="entry name" value="FEZ"/>
    <property type="match status" value="1"/>
</dbReference>
<evidence type="ECO:0000313" key="7">
    <source>
        <dbReference type="Proteomes" id="UP000015101"/>
    </source>
</evidence>
<dbReference type="InterPro" id="IPR011680">
    <property type="entry name" value="FEZ"/>
</dbReference>
<evidence type="ECO:0000313" key="5">
    <source>
        <dbReference type="EMBL" id="ESN97205.1"/>
    </source>
</evidence>
<gene>
    <name evidence="6" type="primary">20206727</name>
    <name evidence="5" type="ORF">HELRODRAFT_178324</name>
</gene>
<feature type="region of interest" description="Disordered" evidence="4">
    <location>
        <begin position="29"/>
        <end position="78"/>
    </location>
</feature>
<evidence type="ECO:0000256" key="3">
    <source>
        <dbReference type="ARBA" id="ARBA00023054"/>
    </source>
</evidence>
<dbReference type="RefSeq" id="XP_009024700.1">
    <property type="nucleotide sequence ID" value="XM_009026452.1"/>
</dbReference>
<accession>T1FD28</accession>